<organism evidence="2 3">
    <name type="scientific">Nostoc parmelioides FACHB-3921</name>
    <dbReference type="NCBI Taxonomy" id="2692909"/>
    <lineage>
        <taxon>Bacteria</taxon>
        <taxon>Bacillati</taxon>
        <taxon>Cyanobacteriota</taxon>
        <taxon>Cyanophyceae</taxon>
        <taxon>Nostocales</taxon>
        <taxon>Nostocaceae</taxon>
        <taxon>Nostoc</taxon>
    </lineage>
</organism>
<evidence type="ECO:0000256" key="1">
    <source>
        <dbReference type="SAM" id="MobiDB-lite"/>
    </source>
</evidence>
<accession>A0ABR8BF25</accession>
<sequence length="59" mass="6709">MKTLTNSLNNMRWNRLFTFVLSFGILLFAQACNPRYAKIDSPQPTGENSVNYPLNQASN</sequence>
<protein>
    <submittedName>
        <fullName evidence="2">Uncharacterized protein</fullName>
    </submittedName>
</protein>
<evidence type="ECO:0000313" key="3">
    <source>
        <dbReference type="Proteomes" id="UP000621307"/>
    </source>
</evidence>
<dbReference type="PROSITE" id="PS51257">
    <property type="entry name" value="PROKAR_LIPOPROTEIN"/>
    <property type="match status" value="1"/>
</dbReference>
<evidence type="ECO:0000313" key="2">
    <source>
        <dbReference type="EMBL" id="MBD2252703.1"/>
    </source>
</evidence>
<reference evidence="2 3" key="1">
    <citation type="journal article" date="2020" name="ISME J.">
        <title>Comparative genomics reveals insights into cyanobacterial evolution and habitat adaptation.</title>
        <authorList>
            <person name="Chen M.Y."/>
            <person name="Teng W.K."/>
            <person name="Zhao L."/>
            <person name="Hu C.X."/>
            <person name="Zhou Y.K."/>
            <person name="Han B.P."/>
            <person name="Song L.R."/>
            <person name="Shu W.S."/>
        </authorList>
    </citation>
    <scope>NUCLEOTIDE SEQUENCE [LARGE SCALE GENOMIC DNA]</scope>
    <source>
        <strain evidence="2 3">FACHB-3921</strain>
    </source>
</reference>
<feature type="compositionally biased region" description="Polar residues" evidence="1">
    <location>
        <begin position="42"/>
        <end position="59"/>
    </location>
</feature>
<dbReference type="Proteomes" id="UP000621307">
    <property type="component" value="Unassembled WGS sequence"/>
</dbReference>
<gene>
    <name evidence="2" type="ORF">H6G14_15545</name>
</gene>
<proteinExistence type="predicted"/>
<feature type="region of interest" description="Disordered" evidence="1">
    <location>
        <begin position="39"/>
        <end position="59"/>
    </location>
</feature>
<dbReference type="EMBL" id="JACJQL010000021">
    <property type="protein sequence ID" value="MBD2252703.1"/>
    <property type="molecule type" value="Genomic_DNA"/>
</dbReference>
<keyword evidence="3" id="KW-1185">Reference proteome</keyword>
<dbReference type="RefSeq" id="WP_190568276.1">
    <property type="nucleotide sequence ID" value="NZ_JACJQL010000021.1"/>
</dbReference>
<comment type="caution">
    <text evidence="2">The sequence shown here is derived from an EMBL/GenBank/DDBJ whole genome shotgun (WGS) entry which is preliminary data.</text>
</comment>
<name>A0ABR8BF25_9NOSO</name>